<evidence type="ECO:0008006" key="4">
    <source>
        <dbReference type="Google" id="ProtNLM"/>
    </source>
</evidence>
<dbReference type="PANTHER" id="PTHR35531">
    <property type="entry name" value="INNER MEMBRANE PROTEIN YBCI-RELATED"/>
    <property type="match status" value="1"/>
</dbReference>
<protein>
    <recommendedName>
        <fullName evidence="4">Metal-dependent hydrolase</fullName>
    </recommendedName>
</protein>
<dbReference type="InterPro" id="IPR016956">
    <property type="entry name" value="YdjM"/>
</dbReference>
<dbReference type="PIR" id="C69398">
    <property type="entry name" value="C69398"/>
</dbReference>
<proteinExistence type="predicted"/>
<dbReference type="EMBL" id="AE000782">
    <property type="protein sequence ID" value="AAB90056.1"/>
    <property type="molecule type" value="Genomic_DNA"/>
</dbReference>
<dbReference type="HOGENOM" id="CLU_097802_3_1_2"/>
<dbReference type="STRING" id="224325.AF_1188"/>
<keyword evidence="3" id="KW-1185">Reference proteome</keyword>
<feature type="transmembrane region" description="Helical" evidence="1">
    <location>
        <begin position="79"/>
        <end position="112"/>
    </location>
</feature>
<dbReference type="PIRSF" id="PIRSF030780">
    <property type="entry name" value="Md_memb_hyd_prd"/>
    <property type="match status" value="1"/>
</dbReference>
<sequence>MMRHTTHVIFSMLFITAIAEFIPSFTEFIPYSYALTISMFSTLLPDIDHPHSYISKSYWGVFSGAILKTTHHRGWTHSLVGAGIFSFIFAILLLIFGSSPIYSIVFFLGYVAHLISDSLNPTGVNWLWPKNGNFRINLVKTGSEGEVLLQKVFLLLFVGLLFYDSMWNNGGLING</sequence>
<dbReference type="EnsemblBacteria" id="AAB90056">
    <property type="protein sequence ID" value="AAB90056"/>
    <property type="gene ID" value="AF_1188"/>
</dbReference>
<dbReference type="Pfam" id="PF04307">
    <property type="entry name" value="YdjM"/>
    <property type="match status" value="1"/>
</dbReference>
<dbReference type="AlphaFoldDB" id="O29079"/>
<accession>O29079</accession>
<evidence type="ECO:0000313" key="2">
    <source>
        <dbReference type="EMBL" id="AAB90056.1"/>
    </source>
</evidence>
<name>O29079_ARCFU</name>
<evidence type="ECO:0000256" key="1">
    <source>
        <dbReference type="SAM" id="Phobius"/>
    </source>
</evidence>
<reference evidence="2 3" key="1">
    <citation type="journal article" date="1997" name="Nature">
        <title>The complete genome sequence of the hyperthermophilic, sulphate-reducing archaeon Archaeoglobus fulgidus.</title>
        <authorList>
            <person name="Klenk H.P."/>
            <person name="Clayton R.A."/>
            <person name="Tomb J."/>
            <person name="White O."/>
            <person name="Nelson K.E."/>
            <person name="Ketchum K.A."/>
            <person name="Dodson R.J."/>
            <person name="Gwinn M."/>
            <person name="Hickey E.K."/>
            <person name="Peterson J.D."/>
            <person name="Richardson D.L."/>
            <person name="Kerlavage A.R."/>
            <person name="Graham D.E."/>
            <person name="Kyrpides N.C."/>
            <person name="Fleischmann R.D."/>
            <person name="Quackenbush J."/>
            <person name="Lee N.H."/>
            <person name="Sutton G.G."/>
            <person name="Gill S."/>
            <person name="Kirkness E.F."/>
            <person name="Dougherty B.A."/>
            <person name="McKenney K."/>
            <person name="Adams M.D."/>
            <person name="Loftus B."/>
            <person name="Peterson S."/>
            <person name="Reich C.I."/>
            <person name="McNeil L.K."/>
            <person name="Badger J.H."/>
            <person name="Glodek A."/>
            <person name="Zhou L."/>
            <person name="Overbeek R."/>
            <person name="Gocayne J.D."/>
            <person name="Weidman J.F."/>
            <person name="McDonald L."/>
            <person name="Utterback T."/>
            <person name="Cotton M.D."/>
            <person name="Spriggs T."/>
            <person name="Artiach P."/>
            <person name="Kaine B.P."/>
            <person name="Sykes S.M."/>
            <person name="Sadow P.W."/>
            <person name="D'Andrea K.P."/>
            <person name="Bowman C."/>
            <person name="Fujii C."/>
            <person name="Garland S.A."/>
            <person name="Mason T.M."/>
            <person name="Olsen G.J."/>
            <person name="Fraser C.M."/>
            <person name="Smith H.O."/>
            <person name="Woese C.R."/>
            <person name="Venter J.C."/>
        </authorList>
    </citation>
    <scope>NUCLEOTIDE SEQUENCE [LARGE SCALE GENOMIC DNA]</scope>
    <source>
        <strain evidence="3">ATCC 49558 / DSM 4304 / JCM 9628 / NBRC 100126 / VC-16</strain>
    </source>
</reference>
<dbReference type="PANTHER" id="PTHR35531:SF1">
    <property type="entry name" value="INNER MEMBRANE PROTEIN YBCI-RELATED"/>
    <property type="match status" value="1"/>
</dbReference>
<dbReference type="PaxDb" id="224325-AF_1188"/>
<dbReference type="eggNOG" id="arCOG01744">
    <property type="taxonomic scope" value="Archaea"/>
</dbReference>
<dbReference type="Proteomes" id="UP000002199">
    <property type="component" value="Chromosome"/>
</dbReference>
<dbReference type="KEGG" id="afu:AF_1188"/>
<gene>
    <name evidence="2" type="ordered locus">AF_1188</name>
</gene>
<keyword evidence="1" id="KW-0812">Transmembrane</keyword>
<keyword evidence="1" id="KW-1133">Transmembrane helix</keyword>
<keyword evidence="1" id="KW-0472">Membrane</keyword>
<organism evidence="2 3">
    <name type="scientific">Archaeoglobus fulgidus (strain ATCC 49558 / DSM 4304 / JCM 9628 / NBRC 100126 / VC-16)</name>
    <dbReference type="NCBI Taxonomy" id="224325"/>
    <lineage>
        <taxon>Archaea</taxon>
        <taxon>Methanobacteriati</taxon>
        <taxon>Methanobacteriota</taxon>
        <taxon>Archaeoglobi</taxon>
        <taxon>Archaeoglobales</taxon>
        <taxon>Archaeoglobaceae</taxon>
        <taxon>Archaeoglobus</taxon>
    </lineage>
</organism>
<dbReference type="PhylomeDB" id="O29079"/>
<evidence type="ECO:0000313" key="3">
    <source>
        <dbReference type="Proteomes" id="UP000002199"/>
    </source>
</evidence>
<dbReference type="InterPro" id="IPR007404">
    <property type="entry name" value="YdjM-like"/>
</dbReference>